<gene>
    <name evidence="2" type="ORF">SDC9_151585</name>
</gene>
<proteinExistence type="predicted"/>
<sequence>MLPQELQLIRAFAQYVLRGAVGRNPGTLGEEAGNVVQNGEQPVGPEDQRVPVG</sequence>
<dbReference type="AlphaFoldDB" id="A0A645EQQ0"/>
<evidence type="ECO:0000313" key="2">
    <source>
        <dbReference type="EMBL" id="MPN04348.1"/>
    </source>
</evidence>
<name>A0A645EQQ0_9ZZZZ</name>
<protein>
    <submittedName>
        <fullName evidence="2">Uncharacterized protein</fullName>
    </submittedName>
</protein>
<dbReference type="EMBL" id="VSSQ01050263">
    <property type="protein sequence ID" value="MPN04348.1"/>
    <property type="molecule type" value="Genomic_DNA"/>
</dbReference>
<organism evidence="2">
    <name type="scientific">bioreactor metagenome</name>
    <dbReference type="NCBI Taxonomy" id="1076179"/>
    <lineage>
        <taxon>unclassified sequences</taxon>
        <taxon>metagenomes</taxon>
        <taxon>ecological metagenomes</taxon>
    </lineage>
</organism>
<feature type="region of interest" description="Disordered" evidence="1">
    <location>
        <begin position="26"/>
        <end position="53"/>
    </location>
</feature>
<comment type="caution">
    <text evidence="2">The sequence shown here is derived from an EMBL/GenBank/DDBJ whole genome shotgun (WGS) entry which is preliminary data.</text>
</comment>
<accession>A0A645EQQ0</accession>
<reference evidence="2" key="1">
    <citation type="submission" date="2019-08" db="EMBL/GenBank/DDBJ databases">
        <authorList>
            <person name="Kucharzyk K."/>
            <person name="Murdoch R.W."/>
            <person name="Higgins S."/>
            <person name="Loffler F."/>
        </authorList>
    </citation>
    <scope>NUCLEOTIDE SEQUENCE</scope>
</reference>
<evidence type="ECO:0000256" key="1">
    <source>
        <dbReference type="SAM" id="MobiDB-lite"/>
    </source>
</evidence>